<comment type="caution">
    <text evidence="8">The sequence shown here is derived from an EMBL/GenBank/DDBJ whole genome shotgun (WGS) entry which is preliminary data.</text>
</comment>
<protein>
    <recommendedName>
        <fullName evidence="10">Integrase</fullName>
    </recommendedName>
</protein>
<evidence type="ECO:0000256" key="5">
    <source>
        <dbReference type="PROSITE-ProRule" id="PRU01248"/>
    </source>
</evidence>
<keyword evidence="9" id="KW-1185">Reference proteome</keyword>
<feature type="domain" description="Core-binding (CB)" evidence="7">
    <location>
        <begin position="6"/>
        <end position="92"/>
    </location>
</feature>
<organism evidence="8 9">
    <name type="scientific">Dyadobacter frigoris</name>
    <dbReference type="NCBI Taxonomy" id="2576211"/>
    <lineage>
        <taxon>Bacteria</taxon>
        <taxon>Pseudomonadati</taxon>
        <taxon>Bacteroidota</taxon>
        <taxon>Cytophagia</taxon>
        <taxon>Cytophagales</taxon>
        <taxon>Spirosomataceae</taxon>
        <taxon>Dyadobacter</taxon>
    </lineage>
</organism>
<dbReference type="Gene3D" id="1.10.443.10">
    <property type="entry name" value="Intergrase catalytic core"/>
    <property type="match status" value="1"/>
</dbReference>
<keyword evidence="3 5" id="KW-0238">DNA-binding</keyword>
<evidence type="ECO:0000313" key="8">
    <source>
        <dbReference type="EMBL" id="TKT85472.1"/>
    </source>
</evidence>
<dbReference type="SUPFAM" id="SSF56349">
    <property type="entry name" value="DNA breaking-rejoining enzymes"/>
    <property type="match status" value="1"/>
</dbReference>
<dbReference type="PROSITE" id="PS51900">
    <property type="entry name" value="CB"/>
    <property type="match status" value="2"/>
</dbReference>
<evidence type="ECO:0000259" key="7">
    <source>
        <dbReference type="PROSITE" id="PS51900"/>
    </source>
</evidence>
<keyword evidence="4" id="KW-0233">DNA recombination</keyword>
<keyword evidence="2" id="KW-0229">DNA integration</keyword>
<dbReference type="PANTHER" id="PTHR30349:SF41">
    <property type="entry name" value="INTEGRASE_RECOMBINASE PROTEIN MJ0367-RELATED"/>
    <property type="match status" value="1"/>
</dbReference>
<name>A0A4U6CMB0_9BACT</name>
<feature type="domain" description="Tyr recombinase" evidence="6">
    <location>
        <begin position="213"/>
        <end position="401"/>
    </location>
</feature>
<evidence type="ECO:0000256" key="1">
    <source>
        <dbReference type="ARBA" id="ARBA00008857"/>
    </source>
</evidence>
<sequence>MDKKIKKISDVIEAYLAELVDRDYYKGTIKDYSRGCRAIQQWWEKNDLKEFNEENALRFCDEVIGTRYLSPALTSEQKRRLRVVRMLLSIYRNEDFENYTPPIEKSLKTNLGEVFSKYIEWCTVSLKLAPNTLDSHKRIALRYDTFLCERGFHFGEVSTSNFEDFIASESKSNRIRYKAVLRNIYRFLHSSGITKGDLSTFILKEPHIHHGSKLPTTYTEEEIKNLLLSVDRSTSLGKRDYLILLLAAEYGMRASDIRSIGLKHIDWESNKISFNQQKTDVPISYPLIPSVGNAIIDYLKHGRPQGGKDVIIVRHDSKRKGDQITSSGIYSIVESAFKASTIINWREKKHGPHSLRHSFASNLLKRGTGYYVIGMAMGHSCSETTKTYLQIDFERLRKCSLQIPDLHSLYYSNIGKEVGNEQAYL</sequence>
<dbReference type="PROSITE" id="PS51898">
    <property type="entry name" value="TYR_RECOMBINASE"/>
    <property type="match status" value="1"/>
</dbReference>
<dbReference type="Proteomes" id="UP000304900">
    <property type="component" value="Unassembled WGS sequence"/>
</dbReference>
<dbReference type="Gene3D" id="1.10.150.130">
    <property type="match status" value="1"/>
</dbReference>
<evidence type="ECO:0000313" key="9">
    <source>
        <dbReference type="Proteomes" id="UP000304900"/>
    </source>
</evidence>
<dbReference type="GO" id="GO:0003677">
    <property type="term" value="F:DNA binding"/>
    <property type="evidence" value="ECO:0007669"/>
    <property type="project" value="UniProtKB-UniRule"/>
</dbReference>
<reference evidence="8 9" key="1">
    <citation type="submission" date="2019-05" db="EMBL/GenBank/DDBJ databases">
        <title>Dyadobacter AR-3-8 sp. nov., isolated from arctic soil.</title>
        <authorList>
            <person name="Chaudhary D.K."/>
        </authorList>
    </citation>
    <scope>NUCLEOTIDE SEQUENCE [LARGE SCALE GENOMIC DNA]</scope>
    <source>
        <strain evidence="8 9">AR-3-8</strain>
    </source>
</reference>
<dbReference type="GO" id="GO:0015074">
    <property type="term" value="P:DNA integration"/>
    <property type="evidence" value="ECO:0007669"/>
    <property type="project" value="UniProtKB-KW"/>
</dbReference>
<evidence type="ECO:0000259" key="6">
    <source>
        <dbReference type="PROSITE" id="PS51898"/>
    </source>
</evidence>
<gene>
    <name evidence="8" type="ORF">FDK13_33695</name>
</gene>
<comment type="similarity">
    <text evidence="1">Belongs to the 'phage' integrase family.</text>
</comment>
<dbReference type="PANTHER" id="PTHR30349">
    <property type="entry name" value="PHAGE INTEGRASE-RELATED"/>
    <property type="match status" value="1"/>
</dbReference>
<dbReference type="InterPro" id="IPR044068">
    <property type="entry name" value="CB"/>
</dbReference>
<dbReference type="InterPro" id="IPR050090">
    <property type="entry name" value="Tyrosine_recombinase_XerCD"/>
</dbReference>
<accession>A0A4U6CMB0</accession>
<dbReference type="EMBL" id="SZVO01000030">
    <property type="protein sequence ID" value="TKT85472.1"/>
    <property type="molecule type" value="Genomic_DNA"/>
</dbReference>
<evidence type="ECO:0000256" key="3">
    <source>
        <dbReference type="ARBA" id="ARBA00023125"/>
    </source>
</evidence>
<dbReference type="AlphaFoldDB" id="A0A4U6CMB0"/>
<dbReference type="InterPro" id="IPR010998">
    <property type="entry name" value="Integrase_recombinase_N"/>
</dbReference>
<evidence type="ECO:0008006" key="10">
    <source>
        <dbReference type="Google" id="ProtNLM"/>
    </source>
</evidence>
<feature type="domain" description="Core-binding (CB)" evidence="7">
    <location>
        <begin position="109"/>
        <end position="189"/>
    </location>
</feature>
<dbReference type="InterPro" id="IPR011010">
    <property type="entry name" value="DNA_brk_join_enz"/>
</dbReference>
<dbReference type="Pfam" id="PF00589">
    <property type="entry name" value="Phage_integrase"/>
    <property type="match status" value="1"/>
</dbReference>
<proteinExistence type="inferred from homology"/>
<dbReference type="RefSeq" id="WP_137344415.1">
    <property type="nucleotide sequence ID" value="NZ_BSQH01000020.1"/>
</dbReference>
<dbReference type="OrthoDB" id="9785687at2"/>
<dbReference type="GO" id="GO:0006310">
    <property type="term" value="P:DNA recombination"/>
    <property type="evidence" value="ECO:0007669"/>
    <property type="project" value="UniProtKB-KW"/>
</dbReference>
<dbReference type="InterPro" id="IPR002104">
    <property type="entry name" value="Integrase_catalytic"/>
</dbReference>
<evidence type="ECO:0000256" key="4">
    <source>
        <dbReference type="ARBA" id="ARBA00023172"/>
    </source>
</evidence>
<dbReference type="InterPro" id="IPR013762">
    <property type="entry name" value="Integrase-like_cat_sf"/>
</dbReference>
<evidence type="ECO:0000256" key="2">
    <source>
        <dbReference type="ARBA" id="ARBA00022908"/>
    </source>
</evidence>